<reference evidence="1 2" key="1">
    <citation type="submission" date="2023-07" db="EMBL/GenBank/DDBJ databases">
        <title>Comparative genomics of wheat-associated soil bacteria to identify genetic determinants of phenazine resistance.</title>
        <authorList>
            <person name="Mouncey N."/>
        </authorList>
    </citation>
    <scope>NUCLEOTIDE SEQUENCE [LARGE SCALE GENOMIC DNA]</scope>
    <source>
        <strain evidence="1 2">V2I4</strain>
    </source>
</reference>
<name>A0ABU0SGH4_9ACTN</name>
<evidence type="ECO:0000313" key="2">
    <source>
        <dbReference type="Proteomes" id="UP001230328"/>
    </source>
</evidence>
<proteinExistence type="predicted"/>
<accession>A0ABU0SGH4</accession>
<dbReference type="Proteomes" id="UP001230328">
    <property type="component" value="Unassembled WGS sequence"/>
</dbReference>
<keyword evidence="2" id="KW-1185">Reference proteome</keyword>
<dbReference type="EMBL" id="JAUSZI010000002">
    <property type="protein sequence ID" value="MDQ1022668.1"/>
    <property type="molecule type" value="Genomic_DNA"/>
</dbReference>
<organism evidence="1 2">
    <name type="scientific">Streptomyces umbrinus</name>
    <dbReference type="NCBI Taxonomy" id="67370"/>
    <lineage>
        <taxon>Bacteria</taxon>
        <taxon>Bacillati</taxon>
        <taxon>Actinomycetota</taxon>
        <taxon>Actinomycetes</taxon>
        <taxon>Kitasatosporales</taxon>
        <taxon>Streptomycetaceae</taxon>
        <taxon>Streptomyces</taxon>
        <taxon>Streptomyces phaeochromogenes group</taxon>
    </lineage>
</organism>
<gene>
    <name evidence="1" type="ORF">QF035_000250</name>
</gene>
<protein>
    <submittedName>
        <fullName evidence="1">Uncharacterized protein YecE (DUF72 family)</fullName>
    </submittedName>
</protein>
<evidence type="ECO:0000313" key="1">
    <source>
        <dbReference type="EMBL" id="MDQ1022668.1"/>
    </source>
</evidence>
<comment type="caution">
    <text evidence="1">The sequence shown here is derived from an EMBL/GenBank/DDBJ whole genome shotgun (WGS) entry which is preliminary data.</text>
</comment>
<sequence length="41" mass="4567">MRELAGQAERVHVVFNNCCGGASVRAAEQMDRLLRAGHWRA</sequence>